<evidence type="ECO:0000256" key="3">
    <source>
        <dbReference type="SAM" id="SignalP"/>
    </source>
</evidence>
<feature type="domain" description="Teneurin-like YD-shell" evidence="4">
    <location>
        <begin position="828"/>
        <end position="906"/>
    </location>
</feature>
<evidence type="ECO:0000313" key="6">
    <source>
        <dbReference type="Proteomes" id="UP001143486"/>
    </source>
</evidence>
<proteinExistence type="predicted"/>
<accession>A0A9W6MNC0</accession>
<keyword evidence="1" id="KW-0677">Repeat</keyword>
<dbReference type="InterPro" id="IPR031325">
    <property type="entry name" value="RHS_repeat"/>
</dbReference>
<dbReference type="InterPro" id="IPR022385">
    <property type="entry name" value="Rhs_assc_core"/>
</dbReference>
<reference evidence="5" key="1">
    <citation type="journal article" date="2014" name="Int. J. Syst. Evol. Microbiol.">
        <title>Complete genome sequence of Corynebacterium casei LMG S-19264T (=DSM 44701T), isolated from a smear-ripened cheese.</title>
        <authorList>
            <consortium name="US DOE Joint Genome Institute (JGI-PGF)"/>
            <person name="Walter F."/>
            <person name="Albersmeier A."/>
            <person name="Kalinowski J."/>
            <person name="Ruckert C."/>
        </authorList>
    </citation>
    <scope>NUCLEOTIDE SEQUENCE</scope>
    <source>
        <strain evidence="5">VKM B-1513</strain>
    </source>
</reference>
<protein>
    <recommendedName>
        <fullName evidence="4">Teneurin-like YD-shell domain-containing protein</fullName>
    </recommendedName>
</protein>
<reference evidence="5" key="2">
    <citation type="submission" date="2023-01" db="EMBL/GenBank/DDBJ databases">
        <authorList>
            <person name="Sun Q."/>
            <person name="Evtushenko L."/>
        </authorList>
    </citation>
    <scope>NUCLEOTIDE SEQUENCE</scope>
    <source>
        <strain evidence="5">VKM B-1513</strain>
    </source>
</reference>
<feature type="region of interest" description="Disordered" evidence="2">
    <location>
        <begin position="1238"/>
        <end position="1276"/>
    </location>
</feature>
<dbReference type="Pfam" id="PF05593">
    <property type="entry name" value="RHS_repeat"/>
    <property type="match status" value="1"/>
</dbReference>
<feature type="domain" description="Teneurin-like YD-shell" evidence="4">
    <location>
        <begin position="1115"/>
        <end position="1186"/>
    </location>
</feature>
<dbReference type="InterPro" id="IPR056823">
    <property type="entry name" value="TEN-like_YD-shell"/>
</dbReference>
<sequence length="1413" mass="151692">MPFVRLLSAGLAACLLAISAFAAPSLAQGGAALPLVYPAVDGNGVNLPSGTPVVSSPGISIGDPANGGLSYSQNYVGNDWHHSVMGGIASNGSTVIVTLHSSAETFTVSGTTYTPETPSGSTLVQSGTTYTYTTADGTVVTYQHQDIGHQAFYGADRAVVRSIAFPNGEEWTYHYSVAFEKTYCGGLPCIDPDHGYSRLQAVTTNRGYQLHIRYALDGGSIFPAETVYWARPLEAVLFNMAEEYCAPIASTCSFSQDWPSLSIGLSGNDWLYTDSESRVTRFVRDGSGRVTGIRFPGSAANDITYSYTSGRVSSVTANGLSTSYTYADSGGTRTTTVNAPGAAGNTKVESSLSTGQITAVELPSGDRTEYTYNSSRQLTRITAPEGNYVSYGYDSRGNVTSVVEHAKSGSATVTRMTASYPASCTNRLTCNQPSWVKDGAGNQTDFTYDSTHGGVLTVTQPAPAGGLARPQVRVTYAGLYAWYHKGTGSVLAGPGPIYLPTQVSTCRQGSGPSCTSSSYRIDTTMVYGASGVANNLRLTAQTEAAGNGALSATSTMQYDAVGNLVSLDPPLHGTNNRTVFAYDALRRPTGQIGPDPDAGGPLTHSAQRTTYNTRGQVTQVQFGTMPGYTSAWTSFSEIERQTVTYNTSHRLSASRLITGSTTHALVQYSYDNAGRTQCVAQRMNPATFASPPSSACTPATAGSYGPDRITRTDYDTSSRRTQVTTAYNTSAAAVEAAWTYTANGRVASLTDGENNRMTYHYDTFDRLQYTRYPSSTQGAGTSNSGDYEQLTYDSVGRIYQRRVRTGQNFIYTYDNLNRITNVDAPAGTADTSYTYDNHGRILTVSNGSQTITNTYNGRGWLASQNDGANGTVSYLYNEAGQRTRMTWPDSYYVTYAYTRGGQLASIFENGDTTGLERLADFTYDQHGRRTLLTRGNGVTTDYDYDAASRLDALVQNLAGTSDDRTLSFSHNPAGQITSRTDSNTGYAWTDFVNFDETASYNGLNQMLSVTGQSTAPQYDGRGNMTRDHQGQTYQYDHYNRLSGVGTSIDLAYDPAGRLQETSGTGITFREMQYDGLDLIAEYNGSGTLTARYVHGPGADEPLVQYAGASVSTRQWLLADERGSIVAVTDWSGAAIQINSYDEYGAPAPGNAGRFGYTGQVWLPETGLYHYKNRAYNPELGRFMQTDPIGVNGGMNLYAYVGGDPVNATDPLGLASICTHWWTFCGGWSRGSTGWRGGNLWGDPDRGGRPRSVNEGAEQGGRTGDRREPEAPTVACPTQNEINDQDYADDNRFAEEFNGELDESYFVLGSAALFGGSMGASGEDTVSSMGGGLGAFFVWGQARHPQTALERTYHHGVGFRVCTLFCWAVPEIGGGDTSFTSDDYSELVLGFGVAYNQPVSINRRTDCFDGGGDQ</sequence>
<dbReference type="PANTHER" id="PTHR32305">
    <property type="match status" value="1"/>
</dbReference>
<dbReference type="Proteomes" id="UP001143486">
    <property type="component" value="Unassembled WGS sequence"/>
</dbReference>
<keyword evidence="6" id="KW-1185">Reference proteome</keyword>
<comment type="caution">
    <text evidence="5">The sequence shown here is derived from an EMBL/GenBank/DDBJ whole genome shotgun (WGS) entry which is preliminary data.</text>
</comment>
<keyword evidence="3" id="KW-0732">Signal</keyword>
<feature type="compositionally biased region" description="Basic and acidic residues" evidence="2">
    <location>
        <begin position="708"/>
        <end position="717"/>
    </location>
</feature>
<evidence type="ECO:0000313" key="5">
    <source>
        <dbReference type="EMBL" id="GLK52032.1"/>
    </source>
</evidence>
<dbReference type="PANTHER" id="PTHR32305:SF15">
    <property type="entry name" value="PROTEIN RHSA-RELATED"/>
    <property type="match status" value="1"/>
</dbReference>
<evidence type="ECO:0000256" key="2">
    <source>
        <dbReference type="SAM" id="MobiDB-lite"/>
    </source>
</evidence>
<dbReference type="InterPro" id="IPR006530">
    <property type="entry name" value="YD"/>
</dbReference>
<gene>
    <name evidence="5" type="ORF">GCM10017621_15400</name>
</gene>
<dbReference type="Pfam" id="PF25023">
    <property type="entry name" value="TEN_YD-shell"/>
    <property type="match status" value="2"/>
</dbReference>
<dbReference type="Gene3D" id="2.180.10.10">
    <property type="entry name" value="RHS repeat-associated core"/>
    <property type="match status" value="4"/>
</dbReference>
<dbReference type="InterPro" id="IPR050708">
    <property type="entry name" value="T6SS_VgrG/RHS"/>
</dbReference>
<organism evidence="5 6">
    <name type="scientific">Maricaulis virginensis</name>
    <dbReference type="NCBI Taxonomy" id="144022"/>
    <lineage>
        <taxon>Bacteria</taxon>
        <taxon>Pseudomonadati</taxon>
        <taxon>Pseudomonadota</taxon>
        <taxon>Alphaproteobacteria</taxon>
        <taxon>Maricaulales</taxon>
        <taxon>Maricaulaceae</taxon>
        <taxon>Maricaulis</taxon>
    </lineage>
</organism>
<evidence type="ECO:0000256" key="1">
    <source>
        <dbReference type="ARBA" id="ARBA00022737"/>
    </source>
</evidence>
<feature type="chain" id="PRO_5040877300" description="Teneurin-like YD-shell domain-containing protein" evidence="3">
    <location>
        <begin position="23"/>
        <end position="1413"/>
    </location>
</feature>
<feature type="region of interest" description="Disordered" evidence="2">
    <location>
        <begin position="688"/>
        <end position="717"/>
    </location>
</feature>
<dbReference type="EMBL" id="BSFE01000003">
    <property type="protein sequence ID" value="GLK52032.1"/>
    <property type="molecule type" value="Genomic_DNA"/>
</dbReference>
<evidence type="ECO:0000259" key="4">
    <source>
        <dbReference type="Pfam" id="PF25023"/>
    </source>
</evidence>
<name>A0A9W6MNC0_9PROT</name>
<feature type="signal peptide" evidence="3">
    <location>
        <begin position="1"/>
        <end position="22"/>
    </location>
</feature>
<dbReference type="NCBIfam" id="TIGR03696">
    <property type="entry name" value="Rhs_assc_core"/>
    <property type="match status" value="1"/>
</dbReference>
<dbReference type="NCBIfam" id="TIGR01643">
    <property type="entry name" value="YD_repeat_2x"/>
    <property type="match status" value="1"/>
</dbReference>
<dbReference type="RefSeq" id="WP_271186396.1">
    <property type="nucleotide sequence ID" value="NZ_BSFE01000003.1"/>
</dbReference>